<evidence type="ECO:0000259" key="2">
    <source>
        <dbReference type="PROSITE" id="PS50006"/>
    </source>
</evidence>
<proteinExistence type="predicted"/>
<dbReference type="VEuPathDB" id="FungiDB:H310_06451"/>
<dbReference type="Gene3D" id="2.60.200.20">
    <property type="match status" value="1"/>
</dbReference>
<dbReference type="PROSITE" id="PS50006">
    <property type="entry name" value="FHA_DOMAIN"/>
    <property type="match status" value="1"/>
</dbReference>
<organism evidence="3">
    <name type="scientific">Aphanomyces invadans</name>
    <dbReference type="NCBI Taxonomy" id="157072"/>
    <lineage>
        <taxon>Eukaryota</taxon>
        <taxon>Sar</taxon>
        <taxon>Stramenopiles</taxon>
        <taxon>Oomycota</taxon>
        <taxon>Saprolegniomycetes</taxon>
        <taxon>Saprolegniales</taxon>
        <taxon>Verrucalvaceae</taxon>
        <taxon>Aphanomyces</taxon>
    </lineage>
</organism>
<dbReference type="EMBL" id="KI913962">
    <property type="protein sequence ID" value="ETW01894.1"/>
    <property type="molecule type" value="Genomic_DNA"/>
</dbReference>
<reference evidence="3" key="1">
    <citation type="submission" date="2013-12" db="EMBL/GenBank/DDBJ databases">
        <title>The Genome Sequence of Aphanomyces invadans NJM9701.</title>
        <authorList>
            <consortium name="The Broad Institute Genomics Platform"/>
            <person name="Russ C."/>
            <person name="Tyler B."/>
            <person name="van West P."/>
            <person name="Dieguez-Uribeondo J."/>
            <person name="Young S.K."/>
            <person name="Zeng Q."/>
            <person name="Gargeya S."/>
            <person name="Fitzgerald M."/>
            <person name="Abouelleil A."/>
            <person name="Alvarado L."/>
            <person name="Chapman S.B."/>
            <person name="Gainer-Dewar J."/>
            <person name="Goldberg J."/>
            <person name="Griggs A."/>
            <person name="Gujja S."/>
            <person name="Hansen M."/>
            <person name="Howarth C."/>
            <person name="Imamovic A."/>
            <person name="Ireland A."/>
            <person name="Larimer J."/>
            <person name="McCowan C."/>
            <person name="Murphy C."/>
            <person name="Pearson M."/>
            <person name="Poon T.W."/>
            <person name="Priest M."/>
            <person name="Roberts A."/>
            <person name="Saif S."/>
            <person name="Shea T."/>
            <person name="Sykes S."/>
            <person name="Wortman J."/>
            <person name="Nusbaum C."/>
            <person name="Birren B."/>
        </authorList>
    </citation>
    <scope>NUCLEOTIDE SEQUENCE [LARGE SCALE GENOMIC DNA]</scope>
    <source>
        <strain evidence="3">NJM9701</strain>
    </source>
</reference>
<dbReference type="CDD" id="cd00060">
    <property type="entry name" value="FHA"/>
    <property type="match status" value="1"/>
</dbReference>
<evidence type="ECO:0000256" key="1">
    <source>
        <dbReference type="SAM" id="MobiDB-lite"/>
    </source>
</evidence>
<feature type="compositionally biased region" description="Polar residues" evidence="1">
    <location>
        <begin position="70"/>
        <end position="86"/>
    </location>
</feature>
<accession>A0A024U6N3</accession>
<evidence type="ECO:0000313" key="3">
    <source>
        <dbReference type="EMBL" id="ETW01894.1"/>
    </source>
</evidence>
<dbReference type="RefSeq" id="XP_008869742.1">
    <property type="nucleotide sequence ID" value="XM_008871520.1"/>
</dbReference>
<dbReference type="AlphaFoldDB" id="A0A024U6N3"/>
<feature type="domain" description="FHA" evidence="2">
    <location>
        <begin position="152"/>
        <end position="202"/>
    </location>
</feature>
<dbReference type="eggNOG" id="ENOG502QV6X">
    <property type="taxonomic scope" value="Eukaryota"/>
</dbReference>
<gene>
    <name evidence="3" type="ORF">H310_06451</name>
</gene>
<dbReference type="OrthoDB" id="69882at2759"/>
<feature type="region of interest" description="Disordered" evidence="1">
    <location>
        <begin position="688"/>
        <end position="710"/>
    </location>
</feature>
<name>A0A024U6N3_9STRA</name>
<dbReference type="GeneID" id="20083501"/>
<dbReference type="InterPro" id="IPR000253">
    <property type="entry name" value="FHA_dom"/>
</dbReference>
<sequence>MTNVDVRGSSVSVCVSKVRRSVGDYDDAESTPRKTKRLMVVHKPTIAPQKHHAIVAATTVLANKAKSASPPVSTDYDTAAQTTANSTTRATMDATDRRRAVEEWKNRNKACVSTRYTLYLDPDANLTADIRALLKTNQLATFSFGVDNLRSLQLGRDMFGSVDPSLNTRLMGTDHCRFTHEGGVLYIQRRGQGCVSVNGVRLEQRVRVPLRSGDKVTLLDKAIVSLVYVVSRKFCQLQSSRRSLSRHHRMHSIAVCAAAPLVGLDRHGKLHPIPEMEVERHVAMIRQCAARRPSIHVGLYVATWPVLHKILSWGSQVVHFMGQGNHEHVYLEDHLGMVHPLPYVDLYTMLRKTGDDSPKHVKVVVLAYTPSRKLVNAFVALGVPNVLVVNNVDCITPFYTALTAGYTVQESVAKALTAVGYVTPTLPSTVESLSYPSQESPTTPAAVPPLQLFPGGLHDQVIFRPKVGDVSKAPMQATAKSPRTVVGRPLPPLTSTMTCHPAHIFRICELLTSTPRLITIKGPPKTGKAATAILVAHRLEHRHGILGVGERIAFEYVLEVTQRHAAKKTTTVDLWTYVRQRTRTHTTDRSKWPTLIILVGCDAWLQDESVSAGFRALLETWFDSIESLKVLITASTSVTAEHSPGQFGEHAYDGGGDHETSQLCRVATSWTSCGHEWRRTTTLWHQKHMRPSHLHRQRKKRSTSGSKPWH</sequence>
<feature type="compositionally biased region" description="Basic residues" evidence="1">
    <location>
        <begin position="688"/>
        <end position="702"/>
    </location>
</feature>
<dbReference type="InterPro" id="IPR008984">
    <property type="entry name" value="SMAD_FHA_dom_sf"/>
</dbReference>
<protein>
    <recommendedName>
        <fullName evidence="2">FHA domain-containing protein</fullName>
    </recommendedName>
</protein>
<dbReference type="STRING" id="157072.A0A024U6N3"/>
<dbReference type="SUPFAM" id="SSF49879">
    <property type="entry name" value="SMAD/FHA domain"/>
    <property type="match status" value="1"/>
</dbReference>
<feature type="region of interest" description="Disordered" evidence="1">
    <location>
        <begin position="67"/>
        <end position="91"/>
    </location>
</feature>